<dbReference type="Proteomes" id="UP000215214">
    <property type="component" value="Chromosome TJEJU"/>
</dbReference>
<dbReference type="Pfam" id="PF01841">
    <property type="entry name" value="Transglut_core"/>
    <property type="match status" value="1"/>
</dbReference>
<evidence type="ECO:0000313" key="3">
    <source>
        <dbReference type="Proteomes" id="UP000215214"/>
    </source>
</evidence>
<organism evidence="2 3">
    <name type="scientific">Tenacibaculum jejuense</name>
    <dbReference type="NCBI Taxonomy" id="584609"/>
    <lineage>
        <taxon>Bacteria</taxon>
        <taxon>Pseudomonadati</taxon>
        <taxon>Bacteroidota</taxon>
        <taxon>Flavobacteriia</taxon>
        <taxon>Flavobacteriales</taxon>
        <taxon>Flavobacteriaceae</taxon>
        <taxon>Tenacibaculum</taxon>
    </lineage>
</organism>
<feature type="domain" description="Transglutaminase-like" evidence="1">
    <location>
        <begin position="65"/>
        <end position="171"/>
    </location>
</feature>
<proteinExistence type="predicted"/>
<dbReference type="RefSeq" id="WP_095069861.1">
    <property type="nucleotide sequence ID" value="NZ_LT899436.1"/>
</dbReference>
<protein>
    <submittedName>
        <fullName evidence="2">Transglutaminase domain protein</fullName>
    </submittedName>
</protein>
<name>A0A238U7W8_9FLAO</name>
<dbReference type="EMBL" id="LT899436">
    <property type="protein sequence ID" value="SNR14698.1"/>
    <property type="molecule type" value="Genomic_DNA"/>
</dbReference>
<dbReference type="OrthoDB" id="5166556at2"/>
<dbReference type="KEGG" id="tje:TJEJU_0937"/>
<dbReference type="Gene3D" id="3.10.620.30">
    <property type="match status" value="1"/>
</dbReference>
<evidence type="ECO:0000313" key="2">
    <source>
        <dbReference type="EMBL" id="SNR14698.1"/>
    </source>
</evidence>
<dbReference type="InterPro" id="IPR002931">
    <property type="entry name" value="Transglutaminase-like"/>
</dbReference>
<evidence type="ECO:0000259" key="1">
    <source>
        <dbReference type="Pfam" id="PF01841"/>
    </source>
</evidence>
<sequence length="285" mass="33100">MKHIWLLLLISVITLSNCKNKYPSKKVHEINFSKNDTLMSCDFIFSNPKQDSSLIALKTKYNLDSLTKKLDNDVEKVLYLTNWVHKRWQHDGNHNSGTNNVLEILQRAENGENFRCVEYGKVLSACLNSIGIPTRTLGLKTKDVEYTEYNAGHVVSEAYIKELKKWIFIDPQINYVPFHNDIPLNAVEYQRNIIDKSSSLKLKDFTGTLNEQKAAEFTKWIGKYLYFFDSKLDNSKTGSSCQNKSYLMLVPLKSNFPKVFQIKHKMDYLLYTNNLNDFYKAPIIQ</sequence>
<reference evidence="2 3" key="1">
    <citation type="submission" date="2017-07" db="EMBL/GenBank/DDBJ databases">
        <authorList>
            <person name="Sun Z.S."/>
            <person name="Albrecht U."/>
            <person name="Echele G."/>
            <person name="Lee C.C."/>
        </authorList>
    </citation>
    <scope>NUCLEOTIDE SEQUENCE [LARGE SCALE GENOMIC DNA]</scope>
    <source>
        <strain evidence="3">type strain: KCTC 22618</strain>
    </source>
</reference>
<keyword evidence="3" id="KW-1185">Reference proteome</keyword>
<dbReference type="SUPFAM" id="SSF54001">
    <property type="entry name" value="Cysteine proteinases"/>
    <property type="match status" value="1"/>
</dbReference>
<dbReference type="InterPro" id="IPR038765">
    <property type="entry name" value="Papain-like_cys_pep_sf"/>
</dbReference>
<dbReference type="AlphaFoldDB" id="A0A238U7W8"/>
<gene>
    <name evidence="2" type="ORF">TJEJU_0937</name>
</gene>
<accession>A0A238U7W8</accession>